<reference evidence="1 2" key="1">
    <citation type="journal article" date="2015" name="Proc. Natl. Acad. Sci. U.S.A.">
        <title>The resurrection genome of Boea hygrometrica: A blueprint for survival of dehydration.</title>
        <authorList>
            <person name="Xiao L."/>
            <person name="Yang G."/>
            <person name="Zhang L."/>
            <person name="Yang X."/>
            <person name="Zhao S."/>
            <person name="Ji Z."/>
            <person name="Zhou Q."/>
            <person name="Hu M."/>
            <person name="Wang Y."/>
            <person name="Chen M."/>
            <person name="Xu Y."/>
            <person name="Jin H."/>
            <person name="Xiao X."/>
            <person name="Hu G."/>
            <person name="Bao F."/>
            <person name="Hu Y."/>
            <person name="Wan P."/>
            <person name="Li L."/>
            <person name="Deng X."/>
            <person name="Kuang T."/>
            <person name="Xiang C."/>
            <person name="Zhu J.K."/>
            <person name="Oliver M.J."/>
            <person name="He Y."/>
        </authorList>
    </citation>
    <scope>NUCLEOTIDE SEQUENCE [LARGE SCALE GENOMIC DNA]</scope>
    <source>
        <strain evidence="2">cv. XS01</strain>
    </source>
</reference>
<evidence type="ECO:0000313" key="2">
    <source>
        <dbReference type="Proteomes" id="UP000250235"/>
    </source>
</evidence>
<name>A0A2Z7AX07_9LAMI</name>
<dbReference type="AlphaFoldDB" id="A0A2Z7AX07"/>
<evidence type="ECO:0000313" key="1">
    <source>
        <dbReference type="EMBL" id="KZV23782.1"/>
    </source>
</evidence>
<organism evidence="1 2">
    <name type="scientific">Dorcoceras hygrometricum</name>
    <dbReference type="NCBI Taxonomy" id="472368"/>
    <lineage>
        <taxon>Eukaryota</taxon>
        <taxon>Viridiplantae</taxon>
        <taxon>Streptophyta</taxon>
        <taxon>Embryophyta</taxon>
        <taxon>Tracheophyta</taxon>
        <taxon>Spermatophyta</taxon>
        <taxon>Magnoliopsida</taxon>
        <taxon>eudicotyledons</taxon>
        <taxon>Gunneridae</taxon>
        <taxon>Pentapetalae</taxon>
        <taxon>asterids</taxon>
        <taxon>lamiids</taxon>
        <taxon>Lamiales</taxon>
        <taxon>Gesneriaceae</taxon>
        <taxon>Didymocarpoideae</taxon>
        <taxon>Trichosporeae</taxon>
        <taxon>Loxocarpinae</taxon>
        <taxon>Dorcoceras</taxon>
    </lineage>
</organism>
<keyword evidence="2" id="KW-1185">Reference proteome</keyword>
<gene>
    <name evidence="1" type="ORF">F511_30770</name>
</gene>
<sequence>MSASKIAISVLRNSAKLTVQSSSLKIIVCYRCSLLRSGSALVSDLVQLTAAQLICLYSVVNSDLGQSTVNSDLGQPTQLVNSQTVNTAGQQSTQLWIGQLSFGLVNSALDDQFRFGEFRFGDANSDLATQIQICRRKFRSGKENLAHEFQQAVTCQISQ</sequence>
<accession>A0A2Z7AX07</accession>
<dbReference type="Proteomes" id="UP000250235">
    <property type="component" value="Unassembled WGS sequence"/>
</dbReference>
<proteinExistence type="predicted"/>
<protein>
    <submittedName>
        <fullName evidence="1">Uncharacterized protein</fullName>
    </submittedName>
</protein>
<dbReference type="EMBL" id="KV013374">
    <property type="protein sequence ID" value="KZV23782.1"/>
    <property type="molecule type" value="Genomic_DNA"/>
</dbReference>